<sequence length="872" mass="98123">MPRRYGRTRRPPPKNMGKTFLCGLPIVLVTYLYFRYFPTPGEEDIGSSFLAVEFIIWAILIAFDEPAFVIYFIPSLIGAVIFAALSHADVDTRVQFIICISLAPAMILAFAFAAVLYGVMAYFILGFAWSLGCHFVLRPIRNFPSIVYRLSGGRYVTRWPRFRSKHRFGDVRLCERCKEVVGQSGLLSGTWAMFTRAEERHLLCDRIQEMEDSGCSLCEALLSQRLADEEETGAPMLIRGYGTVNTRYGERDLEAGGVKLKLEFVRNPLWSEQGPTLAVSLEAGGAKKELGLQVSEGLLTAEQKIPRFTGSDATVKTITTWLKDCSSHKACQLPHNTPPFRPTRLIAVGTVKNPKLRLIDTKSDMDFLIDLKDGAGEYVALSHCWGGNIACKLTTSRHRFMKNYITEDTLPLNFRHAIATTRRLGICYLWIDSLCIIQDSPADWAAESPTMGQVFTHAHCVLAATASSDSTGGCFRDRSLSWVEQNIMTSEKRRCFVSNPPPLRALFYWRVEQSPLTNRAWAFQERLLARRVIHFCEDVVLFECNTLQASELHVNGVGYDSTPYMVQDGRLVNWIEAIRSLTGQHNINGEGHTPQERRAVRGIRGALDVLQRLGPVETQRFGEKVEFWKRWYEIVSVYSKGQLTRQTDRLVALAGVAELVQQRGKVGYLAGLWDSELLALGLLWVVKEVEERQEMYCAPSWSWASVSGRIGFLPRGILDKINSKEHDLVFCTGVENVEVWRNGKLVSEARSLVDNGTLTVSGPVARGSLADGEGIRLTGTSTKSATMLKWVPDWKLDEMENGLQEVFVIHLVKVFFEDEVRSYGLVIKGKDDVGTYIFERIGVWSADSDMAMENIAWERQRVVLAKHPILPS</sequence>
<keyword evidence="1" id="KW-0472">Membrane</keyword>
<accession>A0ABR0GE35</accession>
<keyword evidence="1" id="KW-0812">Transmembrane</keyword>
<keyword evidence="1" id="KW-1133">Transmembrane helix</keyword>
<dbReference type="PANTHER" id="PTHR33112">
    <property type="entry name" value="DOMAIN PROTEIN, PUTATIVE-RELATED"/>
    <property type="match status" value="1"/>
</dbReference>
<dbReference type="Proteomes" id="UP001323405">
    <property type="component" value="Unassembled WGS sequence"/>
</dbReference>
<name>A0ABR0GE35_9PEZI</name>
<feature type="domain" description="Heterokaryon incompatibility" evidence="2">
    <location>
        <begin position="378"/>
        <end position="525"/>
    </location>
</feature>
<dbReference type="GeneID" id="87903248"/>
<dbReference type="EMBL" id="JAFFHA010000006">
    <property type="protein sequence ID" value="KAK4654020.1"/>
    <property type="molecule type" value="Genomic_DNA"/>
</dbReference>
<dbReference type="InterPro" id="IPR010730">
    <property type="entry name" value="HET"/>
</dbReference>
<feature type="transmembrane region" description="Helical" evidence="1">
    <location>
        <begin position="68"/>
        <end position="88"/>
    </location>
</feature>
<feature type="transmembrane region" description="Helical" evidence="1">
    <location>
        <begin position="20"/>
        <end position="39"/>
    </location>
</feature>
<organism evidence="3 4">
    <name type="scientific">Podospora pseudocomata</name>
    <dbReference type="NCBI Taxonomy" id="2093779"/>
    <lineage>
        <taxon>Eukaryota</taxon>
        <taxon>Fungi</taxon>
        <taxon>Dikarya</taxon>
        <taxon>Ascomycota</taxon>
        <taxon>Pezizomycotina</taxon>
        <taxon>Sordariomycetes</taxon>
        <taxon>Sordariomycetidae</taxon>
        <taxon>Sordariales</taxon>
        <taxon>Podosporaceae</taxon>
        <taxon>Podospora</taxon>
    </lineage>
</organism>
<proteinExistence type="predicted"/>
<evidence type="ECO:0000313" key="3">
    <source>
        <dbReference type="EMBL" id="KAK4654020.1"/>
    </source>
</evidence>
<dbReference type="RefSeq" id="XP_062742995.1">
    <property type="nucleotide sequence ID" value="XM_062883605.1"/>
</dbReference>
<evidence type="ECO:0000313" key="4">
    <source>
        <dbReference type="Proteomes" id="UP001323405"/>
    </source>
</evidence>
<reference evidence="3 4" key="1">
    <citation type="journal article" date="2023" name="bioRxiv">
        <title>High-quality genome assemblies of four members of thePodospora anserinaspecies complex.</title>
        <authorList>
            <person name="Ament-Velasquez S.L."/>
            <person name="Vogan A.A."/>
            <person name="Wallerman O."/>
            <person name="Hartmann F."/>
            <person name="Gautier V."/>
            <person name="Silar P."/>
            <person name="Giraud T."/>
            <person name="Johannesson H."/>
        </authorList>
    </citation>
    <scope>NUCLEOTIDE SEQUENCE [LARGE SCALE GENOMIC DNA]</scope>
    <source>
        <strain evidence="3 4">CBS 415.72m</strain>
    </source>
</reference>
<keyword evidence="4" id="KW-1185">Reference proteome</keyword>
<comment type="caution">
    <text evidence="3">The sequence shown here is derived from an EMBL/GenBank/DDBJ whole genome shotgun (WGS) entry which is preliminary data.</text>
</comment>
<gene>
    <name evidence="3" type="ORF">QC762_0061220</name>
</gene>
<evidence type="ECO:0000256" key="1">
    <source>
        <dbReference type="SAM" id="Phobius"/>
    </source>
</evidence>
<protein>
    <recommendedName>
        <fullName evidence="2">Heterokaryon incompatibility domain-containing protein</fullName>
    </recommendedName>
</protein>
<dbReference type="PANTHER" id="PTHR33112:SF10">
    <property type="entry name" value="TOL"/>
    <property type="match status" value="1"/>
</dbReference>
<dbReference type="Pfam" id="PF06985">
    <property type="entry name" value="HET"/>
    <property type="match status" value="1"/>
</dbReference>
<evidence type="ECO:0000259" key="2">
    <source>
        <dbReference type="Pfam" id="PF06985"/>
    </source>
</evidence>